<evidence type="ECO:0000256" key="1">
    <source>
        <dbReference type="ARBA" id="ARBA00023186"/>
    </source>
</evidence>
<name>A0A1A7RE30_9GAMM</name>
<feature type="domain" description="J" evidence="2">
    <location>
        <begin position="1"/>
        <end position="59"/>
    </location>
</feature>
<evidence type="ECO:0000259" key="2">
    <source>
        <dbReference type="PROSITE" id="PS50076"/>
    </source>
</evidence>
<protein>
    <submittedName>
        <fullName evidence="3">Molecular chaperone DnaJ</fullName>
    </submittedName>
</protein>
<dbReference type="STRING" id="1443941.A9J31_14840"/>
<comment type="caution">
    <text evidence="3">The sequence shown here is derived from an EMBL/GenBank/DDBJ whole genome shotgun (WGS) entry which is preliminary data.</text>
</comment>
<dbReference type="InterPro" id="IPR036869">
    <property type="entry name" value="J_dom_sf"/>
</dbReference>
<dbReference type="AlphaFoldDB" id="A0A1A7RE30"/>
<accession>A0A1A7RE30</accession>
<evidence type="ECO:0000313" key="3">
    <source>
        <dbReference type="EMBL" id="OBX28947.1"/>
    </source>
</evidence>
<dbReference type="InterPro" id="IPR001623">
    <property type="entry name" value="DnaJ_domain"/>
</dbReference>
<proteinExistence type="predicted"/>
<organism evidence="3 4">
    <name type="scientific">Acinetobacter gandensis</name>
    <dbReference type="NCBI Taxonomy" id="1443941"/>
    <lineage>
        <taxon>Bacteria</taxon>
        <taxon>Pseudomonadati</taxon>
        <taxon>Pseudomonadota</taxon>
        <taxon>Gammaproteobacteria</taxon>
        <taxon>Moraxellales</taxon>
        <taxon>Moraxellaceae</taxon>
        <taxon>Acinetobacter</taxon>
    </lineage>
</organism>
<dbReference type="OrthoDB" id="581986at2"/>
<dbReference type="RefSeq" id="WP_015060261.1">
    <property type="nucleotide sequence ID" value="NZ_LZDS01000015.1"/>
</dbReference>
<dbReference type="EMBL" id="LZDS01000015">
    <property type="protein sequence ID" value="OBX28947.1"/>
    <property type="molecule type" value="Genomic_DNA"/>
</dbReference>
<dbReference type="SUPFAM" id="SSF46565">
    <property type="entry name" value="Chaperone J-domain"/>
    <property type="match status" value="1"/>
</dbReference>
<keyword evidence="1" id="KW-0143">Chaperone</keyword>
<gene>
    <name evidence="3" type="ORF">A9J31_14840</name>
</gene>
<dbReference type="Proteomes" id="UP000185753">
    <property type="component" value="Unassembled WGS sequence"/>
</dbReference>
<reference evidence="4" key="1">
    <citation type="submission" date="2016-06" db="EMBL/GenBank/DDBJ databases">
        <authorList>
            <person name="Radolfova-Krizova L."/>
            <person name="Nemec A."/>
        </authorList>
    </citation>
    <scope>NUCLEOTIDE SEQUENCE [LARGE SCALE GENOMIC DNA]</scope>
    <source>
        <strain evidence="4">ANC 4275</strain>
    </source>
</reference>
<keyword evidence="4" id="KW-1185">Reference proteome</keyword>
<evidence type="ECO:0000313" key="4">
    <source>
        <dbReference type="Proteomes" id="UP000185753"/>
    </source>
</evidence>
<dbReference type="PROSITE" id="PS50076">
    <property type="entry name" value="DNAJ_2"/>
    <property type="match status" value="1"/>
</dbReference>
<dbReference type="Gene3D" id="1.10.287.110">
    <property type="entry name" value="DnaJ domain"/>
    <property type="match status" value="1"/>
</dbReference>
<sequence length="172" mass="19997">MKHFSSVTSLDELKLQYKKLAFKNHPDRGGKTEVMQEINSEYEQLLNRIINEASKDQYQDSSENGRGFWSSRSEHSEVEKKVKQAIDAIINLDGLDIEIIGVWVWVSGDTKQHKEKLKEAGFVWNRVQCKWVFIGKKSNGRGRMTLDQMRELHGSQKVKKTRMTEERQLLTA</sequence>
<dbReference type="CDD" id="cd06257">
    <property type="entry name" value="DnaJ"/>
    <property type="match status" value="1"/>
</dbReference>